<organism evidence="1 2">
    <name type="scientific">Hymenobacter aranciens</name>
    <dbReference type="NCBI Taxonomy" id="3063996"/>
    <lineage>
        <taxon>Bacteria</taxon>
        <taxon>Pseudomonadati</taxon>
        <taxon>Bacteroidota</taxon>
        <taxon>Cytophagia</taxon>
        <taxon>Cytophagales</taxon>
        <taxon>Hymenobacteraceae</taxon>
        <taxon>Hymenobacter</taxon>
    </lineage>
</organism>
<name>A0ABT9BA32_9BACT</name>
<dbReference type="EMBL" id="JAUQSY010000006">
    <property type="protein sequence ID" value="MDO7875073.1"/>
    <property type="molecule type" value="Genomic_DNA"/>
</dbReference>
<comment type="caution">
    <text evidence="1">The sequence shown here is derived from an EMBL/GenBank/DDBJ whole genome shotgun (WGS) entry which is preliminary data.</text>
</comment>
<accession>A0ABT9BA32</accession>
<dbReference type="RefSeq" id="WP_305006392.1">
    <property type="nucleotide sequence ID" value="NZ_JAUQSY010000006.1"/>
</dbReference>
<proteinExistence type="predicted"/>
<sequence>MYFPTAALRLGKRLLGGLVPTKSEAGSTGDLKHFAGPVNSLTLNWVKLENRMLRFLSLSLGVSVFALAQKPR</sequence>
<evidence type="ECO:0000313" key="1">
    <source>
        <dbReference type="EMBL" id="MDO7875073.1"/>
    </source>
</evidence>
<evidence type="ECO:0000313" key="2">
    <source>
        <dbReference type="Proteomes" id="UP001176429"/>
    </source>
</evidence>
<dbReference type="Proteomes" id="UP001176429">
    <property type="component" value="Unassembled WGS sequence"/>
</dbReference>
<protein>
    <submittedName>
        <fullName evidence="1">Uncharacterized protein</fullName>
    </submittedName>
</protein>
<gene>
    <name evidence="1" type="ORF">Q5H93_10055</name>
</gene>
<reference evidence="1" key="1">
    <citation type="submission" date="2023-07" db="EMBL/GenBank/DDBJ databases">
        <authorList>
            <person name="Kim M.K."/>
        </authorList>
    </citation>
    <scope>NUCLEOTIDE SEQUENCE</scope>
    <source>
        <strain evidence="1">ASUV-10-1</strain>
    </source>
</reference>
<keyword evidence="2" id="KW-1185">Reference proteome</keyword>